<feature type="transmembrane region" description="Helical" evidence="1">
    <location>
        <begin position="12"/>
        <end position="32"/>
    </location>
</feature>
<proteinExistence type="predicted"/>
<sequence length="249" mass="25899">MNSVTIRHLLTRGMLAGLGAGVLALVVAYLLGEPRVDAAIAFEEAHSHEHEMEVVSRGLQSTAGLATGVLLYGVALGGIAALAFCIALGRIGRFGPRATAALLSGAALLAVYLVPFLKYPANPPSVGEPDTIGKRTALYFLMMLLSVLLAVAATILGRRLAPRLGNWYATVAAGAAFGVAIGLAYAFLPAVNEVPKDFSATLLWQFRLSAIAVQLVLWTAFGLLFGHLAERVIAPERATAPAEAAPAAS</sequence>
<evidence type="ECO:0000313" key="3">
    <source>
        <dbReference type="Proteomes" id="UP000032458"/>
    </source>
</evidence>
<keyword evidence="1" id="KW-0472">Membrane</keyword>
<name>A0A0D7CJT0_9ACTN</name>
<feature type="transmembrane region" description="Helical" evidence="1">
    <location>
        <begin position="100"/>
        <end position="117"/>
    </location>
</feature>
<dbReference type="RefSeq" id="WP_044366489.1">
    <property type="nucleotide sequence ID" value="NZ_JRKI01000029.1"/>
</dbReference>
<feature type="transmembrane region" description="Helical" evidence="1">
    <location>
        <begin position="137"/>
        <end position="156"/>
    </location>
</feature>
<evidence type="ECO:0000313" key="2">
    <source>
        <dbReference type="EMBL" id="KIZ16306.1"/>
    </source>
</evidence>
<protein>
    <submittedName>
        <fullName evidence="2">Membrane protein</fullName>
    </submittedName>
</protein>
<dbReference type="InterPro" id="IPR012666">
    <property type="entry name" value="CbtA_put"/>
</dbReference>
<dbReference type="EMBL" id="JRKI01000029">
    <property type="protein sequence ID" value="KIZ16306.1"/>
    <property type="molecule type" value="Genomic_DNA"/>
</dbReference>
<feature type="transmembrane region" description="Helical" evidence="1">
    <location>
        <begin position="168"/>
        <end position="188"/>
    </location>
</feature>
<comment type="caution">
    <text evidence="2">The sequence shown here is derived from an EMBL/GenBank/DDBJ whole genome shotgun (WGS) entry which is preliminary data.</text>
</comment>
<keyword evidence="3" id="KW-1185">Reference proteome</keyword>
<gene>
    <name evidence="2" type="ORF">SNA_24295</name>
</gene>
<accession>A0A0D7CJT0</accession>
<feature type="transmembrane region" description="Helical" evidence="1">
    <location>
        <begin position="69"/>
        <end position="88"/>
    </location>
</feature>
<keyword evidence="1" id="KW-1133">Transmembrane helix</keyword>
<evidence type="ECO:0000256" key="1">
    <source>
        <dbReference type="SAM" id="Phobius"/>
    </source>
</evidence>
<dbReference type="Proteomes" id="UP000032458">
    <property type="component" value="Unassembled WGS sequence"/>
</dbReference>
<dbReference type="Pfam" id="PF09490">
    <property type="entry name" value="CbtA"/>
    <property type="match status" value="1"/>
</dbReference>
<dbReference type="AlphaFoldDB" id="A0A0D7CJT0"/>
<keyword evidence="1" id="KW-0812">Transmembrane</keyword>
<reference evidence="2 3" key="1">
    <citation type="submission" date="2014-09" db="EMBL/GenBank/DDBJ databases">
        <title>Draft genome sequence of Streptomyces natalensis ATCC 27448, producer of the antifungal pimaricin.</title>
        <authorList>
            <person name="Mendes M.V."/>
            <person name="Beites T."/>
            <person name="Pires S."/>
            <person name="Santos C.L."/>
            <person name="Moradas-Ferreira P."/>
        </authorList>
    </citation>
    <scope>NUCLEOTIDE SEQUENCE [LARGE SCALE GENOMIC DNA]</scope>
    <source>
        <strain evidence="2 3">ATCC 27448</strain>
    </source>
</reference>
<feature type="transmembrane region" description="Helical" evidence="1">
    <location>
        <begin position="208"/>
        <end position="229"/>
    </location>
</feature>
<dbReference type="PATRIC" id="fig|1240678.4.peg.5166"/>
<organism evidence="2 3">
    <name type="scientific">Streptomyces natalensis ATCC 27448</name>
    <dbReference type="NCBI Taxonomy" id="1240678"/>
    <lineage>
        <taxon>Bacteria</taxon>
        <taxon>Bacillati</taxon>
        <taxon>Actinomycetota</taxon>
        <taxon>Actinomycetes</taxon>
        <taxon>Kitasatosporales</taxon>
        <taxon>Streptomycetaceae</taxon>
        <taxon>Streptomyces</taxon>
    </lineage>
</organism>